<dbReference type="Proteomes" id="UP001281761">
    <property type="component" value="Unassembled WGS sequence"/>
</dbReference>
<sequence length="102" mass="11426">MTRLTFVEFGTTRDITLVSPPISTTSFRKIGVHHCVFMKHIILLSQRNDSLTSHRNKSLRIANQGDYVLVDHQDSIHCAFLVGLVPDFCDKAETDNGIVVDA</sequence>
<gene>
    <name evidence="1" type="ORF">BLNAU_15710</name>
</gene>
<protein>
    <submittedName>
        <fullName evidence="1">Uncharacterized protein</fullName>
    </submittedName>
</protein>
<keyword evidence="2" id="KW-1185">Reference proteome</keyword>
<comment type="caution">
    <text evidence="1">The sequence shown here is derived from an EMBL/GenBank/DDBJ whole genome shotgun (WGS) entry which is preliminary data.</text>
</comment>
<reference evidence="1 2" key="1">
    <citation type="journal article" date="2022" name="bioRxiv">
        <title>Genomics of Preaxostyla Flagellates Illuminates Evolutionary Transitions and the Path Towards Mitochondrial Loss.</title>
        <authorList>
            <person name="Novak L.V.F."/>
            <person name="Treitli S.C."/>
            <person name="Pyrih J."/>
            <person name="Halakuc P."/>
            <person name="Pipaliya S.V."/>
            <person name="Vacek V."/>
            <person name="Brzon O."/>
            <person name="Soukal P."/>
            <person name="Eme L."/>
            <person name="Dacks J.B."/>
            <person name="Karnkowska A."/>
            <person name="Elias M."/>
            <person name="Hampl V."/>
        </authorList>
    </citation>
    <scope>NUCLEOTIDE SEQUENCE [LARGE SCALE GENOMIC DNA]</scope>
    <source>
        <strain evidence="1">NAU3</strain>
        <tissue evidence="1">Gut</tissue>
    </source>
</reference>
<evidence type="ECO:0000313" key="1">
    <source>
        <dbReference type="EMBL" id="KAK2949330.1"/>
    </source>
</evidence>
<evidence type="ECO:0000313" key="2">
    <source>
        <dbReference type="Proteomes" id="UP001281761"/>
    </source>
</evidence>
<accession>A0ABQ9XGM9</accession>
<name>A0ABQ9XGM9_9EUKA</name>
<organism evidence="1 2">
    <name type="scientific">Blattamonas nauphoetae</name>
    <dbReference type="NCBI Taxonomy" id="2049346"/>
    <lineage>
        <taxon>Eukaryota</taxon>
        <taxon>Metamonada</taxon>
        <taxon>Preaxostyla</taxon>
        <taxon>Oxymonadida</taxon>
        <taxon>Blattamonas</taxon>
    </lineage>
</organism>
<proteinExistence type="predicted"/>
<dbReference type="EMBL" id="JARBJD010000158">
    <property type="protein sequence ID" value="KAK2949330.1"/>
    <property type="molecule type" value="Genomic_DNA"/>
</dbReference>